<dbReference type="SUPFAM" id="SSF51316">
    <property type="entry name" value="Mss4-like"/>
    <property type="match status" value="1"/>
</dbReference>
<evidence type="ECO:0000256" key="5">
    <source>
        <dbReference type="ARBA" id="ARBA00022723"/>
    </source>
</evidence>
<dbReference type="PANTHER" id="PTHR10173:SF52">
    <property type="entry name" value="METHIONINE-R-SULFOXIDE REDUCTASE B1"/>
    <property type="match status" value="1"/>
</dbReference>
<keyword evidence="7" id="KW-0560">Oxidoreductase</keyword>
<evidence type="ECO:0000259" key="10">
    <source>
        <dbReference type="PROSITE" id="PS51790"/>
    </source>
</evidence>
<dbReference type="InterPro" id="IPR028427">
    <property type="entry name" value="Met_Sox_Rdtase_MsrB"/>
</dbReference>
<dbReference type="EMBL" id="FOLO01000018">
    <property type="protein sequence ID" value="SFC78875.1"/>
    <property type="molecule type" value="Genomic_DNA"/>
</dbReference>
<dbReference type="InterPro" id="IPR002579">
    <property type="entry name" value="Met_Sox_Rdtase_MsrB_dom"/>
</dbReference>
<evidence type="ECO:0000256" key="7">
    <source>
        <dbReference type="ARBA" id="ARBA00023002"/>
    </source>
</evidence>
<comment type="catalytic activity">
    <reaction evidence="8">
        <text>L-methionyl-[protein] + [thioredoxin]-disulfide + H2O = L-methionyl-(R)-S-oxide-[protein] + [thioredoxin]-dithiol</text>
        <dbReference type="Rhea" id="RHEA:24164"/>
        <dbReference type="Rhea" id="RHEA-COMP:10698"/>
        <dbReference type="Rhea" id="RHEA-COMP:10700"/>
        <dbReference type="Rhea" id="RHEA-COMP:12313"/>
        <dbReference type="Rhea" id="RHEA-COMP:12314"/>
        <dbReference type="ChEBI" id="CHEBI:15377"/>
        <dbReference type="ChEBI" id="CHEBI:16044"/>
        <dbReference type="ChEBI" id="CHEBI:29950"/>
        <dbReference type="ChEBI" id="CHEBI:45764"/>
        <dbReference type="ChEBI" id="CHEBI:50058"/>
        <dbReference type="EC" id="1.8.4.12"/>
    </reaction>
</comment>
<keyword evidence="6" id="KW-0862">Zinc</keyword>
<dbReference type="PROSITE" id="PS51790">
    <property type="entry name" value="MSRB"/>
    <property type="match status" value="1"/>
</dbReference>
<dbReference type="GO" id="GO:0006979">
    <property type="term" value="P:response to oxidative stress"/>
    <property type="evidence" value="ECO:0007669"/>
    <property type="project" value="InterPro"/>
</dbReference>
<dbReference type="GO" id="GO:0033743">
    <property type="term" value="F:peptide-methionine (R)-S-oxide reductase activity"/>
    <property type="evidence" value="ECO:0007669"/>
    <property type="project" value="UniProtKB-EC"/>
</dbReference>
<evidence type="ECO:0000256" key="3">
    <source>
        <dbReference type="ARBA" id="ARBA00012499"/>
    </source>
</evidence>
<protein>
    <recommendedName>
        <fullName evidence="4">Peptide methionine sulfoxide reductase MsrB</fullName>
        <ecNumber evidence="3">1.8.4.12</ecNumber>
    </recommendedName>
    <alternativeName>
        <fullName evidence="9">Peptide-methionine (R)-S-oxide reductase</fullName>
    </alternativeName>
</protein>
<dbReference type="Pfam" id="PF01641">
    <property type="entry name" value="SelR"/>
    <property type="match status" value="1"/>
</dbReference>
<proteinExistence type="inferred from homology"/>
<dbReference type="RefSeq" id="WP_091984363.1">
    <property type="nucleotide sequence ID" value="NZ_FOLO01000018.1"/>
</dbReference>
<organism evidence="11 12">
    <name type="scientific">Pseudoalteromonas denitrificans DSM 6059</name>
    <dbReference type="NCBI Taxonomy" id="1123010"/>
    <lineage>
        <taxon>Bacteria</taxon>
        <taxon>Pseudomonadati</taxon>
        <taxon>Pseudomonadota</taxon>
        <taxon>Gammaproteobacteria</taxon>
        <taxon>Alteromonadales</taxon>
        <taxon>Pseudoalteromonadaceae</taxon>
        <taxon>Pseudoalteromonas</taxon>
    </lineage>
</organism>
<dbReference type="AlphaFoldDB" id="A0A1I1M0X0"/>
<evidence type="ECO:0000313" key="11">
    <source>
        <dbReference type="EMBL" id="SFC78875.1"/>
    </source>
</evidence>
<reference evidence="11 12" key="1">
    <citation type="submission" date="2016-10" db="EMBL/GenBank/DDBJ databases">
        <authorList>
            <person name="de Groot N.N."/>
        </authorList>
    </citation>
    <scope>NUCLEOTIDE SEQUENCE [LARGE SCALE GENOMIC DNA]</scope>
    <source>
        <strain evidence="11 12">DSM 6059</strain>
    </source>
</reference>
<dbReference type="Proteomes" id="UP000198862">
    <property type="component" value="Unassembled WGS sequence"/>
</dbReference>
<evidence type="ECO:0000256" key="1">
    <source>
        <dbReference type="ARBA" id="ARBA00001947"/>
    </source>
</evidence>
<evidence type="ECO:0000256" key="4">
    <source>
        <dbReference type="ARBA" id="ARBA00021130"/>
    </source>
</evidence>
<dbReference type="OrthoDB" id="4174719at2"/>
<comment type="cofactor">
    <cofactor evidence="1">
        <name>Zn(2+)</name>
        <dbReference type="ChEBI" id="CHEBI:29105"/>
    </cofactor>
</comment>
<dbReference type="PANTHER" id="PTHR10173">
    <property type="entry name" value="METHIONINE SULFOXIDE REDUCTASE"/>
    <property type="match status" value="1"/>
</dbReference>
<dbReference type="EC" id="1.8.4.12" evidence="3"/>
<dbReference type="GO" id="GO:0005737">
    <property type="term" value="C:cytoplasm"/>
    <property type="evidence" value="ECO:0007669"/>
    <property type="project" value="TreeGrafter"/>
</dbReference>
<comment type="similarity">
    <text evidence="2">Belongs to the MsrB Met sulfoxide reductase family.</text>
</comment>
<dbReference type="NCBIfam" id="TIGR00357">
    <property type="entry name" value="peptide-methionine (R)-S-oxide reductase MsrB"/>
    <property type="match status" value="1"/>
</dbReference>
<sequence length="121" mass="13519">MKTCWTKHLSDEQKAVCENGGTEYPFSGEYNDHFESGVYACVCCKQALFDGSSKFESGCGWPAFATPIENSVRYISDESHGMKRIEVRCNKCDAHLGHVFNDGPAPKNTRYCINSICLSFD</sequence>
<dbReference type="GO" id="GO:0046872">
    <property type="term" value="F:metal ion binding"/>
    <property type="evidence" value="ECO:0007669"/>
    <property type="project" value="UniProtKB-KW"/>
</dbReference>
<evidence type="ECO:0000313" key="12">
    <source>
        <dbReference type="Proteomes" id="UP000198862"/>
    </source>
</evidence>
<keyword evidence="12" id="KW-1185">Reference proteome</keyword>
<name>A0A1I1M0X0_9GAMM</name>
<evidence type="ECO:0000256" key="9">
    <source>
        <dbReference type="ARBA" id="ARBA00075819"/>
    </source>
</evidence>
<dbReference type="STRING" id="1123010.SAMN02745724_02549"/>
<evidence type="ECO:0000256" key="8">
    <source>
        <dbReference type="ARBA" id="ARBA00048488"/>
    </source>
</evidence>
<gene>
    <name evidence="11" type="ORF">SAMN02745724_02549</name>
</gene>
<evidence type="ECO:0000256" key="6">
    <source>
        <dbReference type="ARBA" id="ARBA00022833"/>
    </source>
</evidence>
<accession>A0A1I1M0X0</accession>
<dbReference type="InterPro" id="IPR011057">
    <property type="entry name" value="Mss4-like_sf"/>
</dbReference>
<dbReference type="Gene3D" id="2.170.150.20">
    <property type="entry name" value="Peptide methionine sulfoxide reductase"/>
    <property type="match status" value="1"/>
</dbReference>
<dbReference type="GO" id="GO:0030091">
    <property type="term" value="P:protein repair"/>
    <property type="evidence" value="ECO:0007669"/>
    <property type="project" value="InterPro"/>
</dbReference>
<feature type="domain" description="MsrB" evidence="10">
    <location>
        <begin position="2"/>
        <end position="121"/>
    </location>
</feature>
<evidence type="ECO:0000256" key="2">
    <source>
        <dbReference type="ARBA" id="ARBA00007174"/>
    </source>
</evidence>
<keyword evidence="5" id="KW-0479">Metal-binding</keyword>
<dbReference type="FunFam" id="2.170.150.20:FF:000001">
    <property type="entry name" value="Peptide methionine sulfoxide reductase MsrB"/>
    <property type="match status" value="1"/>
</dbReference>